<gene>
    <name evidence="8" type="ORF">PGLA1383_LOCUS56796</name>
    <name evidence="9" type="ORF">PGLA2088_LOCUS6172</name>
</gene>
<feature type="region of interest" description="Disordered" evidence="5">
    <location>
        <begin position="182"/>
        <end position="208"/>
    </location>
</feature>
<evidence type="ECO:0000313" key="11">
    <source>
        <dbReference type="Proteomes" id="UP000654075"/>
    </source>
</evidence>
<feature type="region of interest" description="Disordered" evidence="5">
    <location>
        <begin position="79"/>
        <end position="115"/>
    </location>
</feature>
<feature type="domain" description="DUF202" evidence="7">
    <location>
        <begin position="268"/>
        <end position="324"/>
    </location>
</feature>
<dbReference type="InterPro" id="IPR003807">
    <property type="entry name" value="DUF202"/>
</dbReference>
<dbReference type="AlphaFoldDB" id="A0A813ICJ5"/>
<keyword evidence="3 6" id="KW-1133">Transmembrane helix</keyword>
<evidence type="ECO:0000313" key="9">
    <source>
        <dbReference type="EMBL" id="CAE8648000.1"/>
    </source>
</evidence>
<proteinExistence type="predicted"/>
<evidence type="ECO:0000313" key="10">
    <source>
        <dbReference type="Proteomes" id="UP000626109"/>
    </source>
</evidence>
<dbReference type="GO" id="GO:0012505">
    <property type="term" value="C:endomembrane system"/>
    <property type="evidence" value="ECO:0007669"/>
    <property type="project" value="UniProtKB-SubCell"/>
</dbReference>
<comment type="subcellular location">
    <subcellularLocation>
        <location evidence="1">Endomembrane system</location>
        <topology evidence="1">Multi-pass membrane protein</topology>
    </subcellularLocation>
</comment>
<sequence length="374" mass="40318">MASASKVKRLKLREASSDLEFEVALFDGAEPAALADAVSARVGYRFYLTDAAGLLIPLSCSLPDQFEVRVHRSPVAPPVLSDPLLHPVNASQRKRSSPTGSPMLMKAPSPHGSLSPVGVGSLASSILGPLTRQMSGASSILGPLTRQGSGSSRRSRSPPRAANGTQLRQAPLLAPAFGNLLRPEADPADATSERGRSPGGAAPWLQGDQCLPRMGRRASFRAAVSRAMGRSASRDVVPRRSSTGDLSQVEQIAMLTSMERFNRLTTDLANERTLLAWMRTCLAAMRTVFTFFELKGASDFWDANVVFTEISMATLMLFLAFTGHSRYTHIKRAIGQKNPPVGFGRVTVKYVYVILVLASVSTTVSIYCRAWEKA</sequence>
<accession>A0A813ICJ5</accession>
<name>A0A813ICJ5_POLGL</name>
<dbReference type="EMBL" id="CAJNNW010006087">
    <property type="protein sequence ID" value="CAE8648000.1"/>
    <property type="molecule type" value="Genomic_DNA"/>
</dbReference>
<evidence type="ECO:0000313" key="8">
    <source>
        <dbReference type="EMBL" id="CAE8642291.1"/>
    </source>
</evidence>
<evidence type="ECO:0000256" key="6">
    <source>
        <dbReference type="SAM" id="Phobius"/>
    </source>
</evidence>
<evidence type="ECO:0000256" key="1">
    <source>
        <dbReference type="ARBA" id="ARBA00004127"/>
    </source>
</evidence>
<evidence type="ECO:0000256" key="2">
    <source>
        <dbReference type="ARBA" id="ARBA00022692"/>
    </source>
</evidence>
<protein>
    <recommendedName>
        <fullName evidence="7">DUF202 domain-containing protein</fullName>
    </recommendedName>
</protein>
<evidence type="ECO:0000256" key="3">
    <source>
        <dbReference type="ARBA" id="ARBA00022989"/>
    </source>
</evidence>
<evidence type="ECO:0000259" key="7">
    <source>
        <dbReference type="Pfam" id="PF02656"/>
    </source>
</evidence>
<feature type="transmembrane region" description="Helical" evidence="6">
    <location>
        <begin position="350"/>
        <end position="368"/>
    </location>
</feature>
<evidence type="ECO:0000256" key="4">
    <source>
        <dbReference type="ARBA" id="ARBA00023136"/>
    </source>
</evidence>
<dbReference type="Proteomes" id="UP000626109">
    <property type="component" value="Unassembled WGS sequence"/>
</dbReference>
<dbReference type="EMBL" id="CAJNNV010033144">
    <property type="protein sequence ID" value="CAE8642291.1"/>
    <property type="molecule type" value="Genomic_DNA"/>
</dbReference>
<keyword evidence="11" id="KW-1185">Reference proteome</keyword>
<comment type="caution">
    <text evidence="9">The sequence shown here is derived from an EMBL/GenBank/DDBJ whole genome shotgun (WGS) entry which is preliminary data.</text>
</comment>
<evidence type="ECO:0000256" key="5">
    <source>
        <dbReference type="SAM" id="MobiDB-lite"/>
    </source>
</evidence>
<dbReference type="Pfam" id="PF02656">
    <property type="entry name" value="DUF202"/>
    <property type="match status" value="1"/>
</dbReference>
<organism evidence="9 10">
    <name type="scientific">Polarella glacialis</name>
    <name type="common">Dinoflagellate</name>
    <dbReference type="NCBI Taxonomy" id="89957"/>
    <lineage>
        <taxon>Eukaryota</taxon>
        <taxon>Sar</taxon>
        <taxon>Alveolata</taxon>
        <taxon>Dinophyceae</taxon>
        <taxon>Suessiales</taxon>
        <taxon>Suessiaceae</taxon>
        <taxon>Polarella</taxon>
    </lineage>
</organism>
<reference evidence="9" key="1">
    <citation type="submission" date="2021-02" db="EMBL/GenBank/DDBJ databases">
        <authorList>
            <person name="Dougan E. K."/>
            <person name="Rhodes N."/>
            <person name="Thang M."/>
            <person name="Chan C."/>
        </authorList>
    </citation>
    <scope>NUCLEOTIDE SEQUENCE</scope>
</reference>
<keyword evidence="2 6" id="KW-0812">Transmembrane</keyword>
<feature type="region of interest" description="Disordered" evidence="5">
    <location>
        <begin position="137"/>
        <end position="170"/>
    </location>
</feature>
<keyword evidence="4 6" id="KW-0472">Membrane</keyword>
<dbReference type="Proteomes" id="UP000654075">
    <property type="component" value="Unassembled WGS sequence"/>
</dbReference>
<dbReference type="OrthoDB" id="426675at2759"/>